<evidence type="ECO:0000313" key="2">
    <source>
        <dbReference type="EMBL" id="KFB45898.1"/>
    </source>
</evidence>
<dbReference type="Proteomes" id="UP000030765">
    <property type="component" value="Unassembled WGS sequence"/>
</dbReference>
<protein>
    <recommendedName>
        <fullName evidence="5">Secreted protein</fullName>
    </recommendedName>
</protein>
<accession>A0A084W6Q4</accession>
<evidence type="ECO:0000313" key="4">
    <source>
        <dbReference type="Proteomes" id="UP000030765"/>
    </source>
</evidence>
<evidence type="ECO:0008006" key="5">
    <source>
        <dbReference type="Google" id="ProtNLM"/>
    </source>
</evidence>
<evidence type="ECO:0000313" key="3">
    <source>
        <dbReference type="EnsemblMetazoa" id="ASIC013861-PA"/>
    </source>
</evidence>
<dbReference type="AlphaFoldDB" id="A0A084W6Q4"/>
<dbReference type="EMBL" id="KE525309">
    <property type="protein sequence ID" value="KFB45898.1"/>
    <property type="molecule type" value="Genomic_DNA"/>
</dbReference>
<keyword evidence="1" id="KW-0732">Signal</keyword>
<keyword evidence="4" id="KW-1185">Reference proteome</keyword>
<feature type="chain" id="PRO_5001784621" description="Secreted protein" evidence="1">
    <location>
        <begin position="27"/>
        <end position="125"/>
    </location>
</feature>
<dbReference type="VEuPathDB" id="VectorBase:ASIC013861"/>
<reference evidence="3" key="2">
    <citation type="submission" date="2020-05" db="UniProtKB">
        <authorList>
            <consortium name="EnsemblMetazoa"/>
        </authorList>
    </citation>
    <scope>IDENTIFICATION</scope>
</reference>
<feature type="signal peptide" evidence="1">
    <location>
        <begin position="1"/>
        <end position="26"/>
    </location>
</feature>
<dbReference type="EnsemblMetazoa" id="ASIC013861-RA">
    <property type="protein sequence ID" value="ASIC013861-PA"/>
    <property type="gene ID" value="ASIC013861"/>
</dbReference>
<dbReference type="EMBL" id="ATLV01020902">
    <property type="status" value="NOT_ANNOTATED_CDS"/>
    <property type="molecule type" value="Genomic_DNA"/>
</dbReference>
<organism evidence="2">
    <name type="scientific">Anopheles sinensis</name>
    <name type="common">Mosquito</name>
    <dbReference type="NCBI Taxonomy" id="74873"/>
    <lineage>
        <taxon>Eukaryota</taxon>
        <taxon>Metazoa</taxon>
        <taxon>Ecdysozoa</taxon>
        <taxon>Arthropoda</taxon>
        <taxon>Hexapoda</taxon>
        <taxon>Insecta</taxon>
        <taxon>Pterygota</taxon>
        <taxon>Neoptera</taxon>
        <taxon>Endopterygota</taxon>
        <taxon>Diptera</taxon>
        <taxon>Nematocera</taxon>
        <taxon>Culicoidea</taxon>
        <taxon>Culicidae</taxon>
        <taxon>Anophelinae</taxon>
        <taxon>Anopheles</taxon>
    </lineage>
</organism>
<name>A0A084W6Q4_ANOSI</name>
<proteinExistence type="predicted"/>
<reference evidence="2 4" key="1">
    <citation type="journal article" date="2014" name="BMC Genomics">
        <title>Genome sequence of Anopheles sinensis provides insight into genetics basis of mosquito competence for malaria parasites.</title>
        <authorList>
            <person name="Zhou D."/>
            <person name="Zhang D."/>
            <person name="Ding G."/>
            <person name="Shi L."/>
            <person name="Hou Q."/>
            <person name="Ye Y."/>
            <person name="Xu Y."/>
            <person name="Zhou H."/>
            <person name="Xiong C."/>
            <person name="Li S."/>
            <person name="Yu J."/>
            <person name="Hong S."/>
            <person name="Yu X."/>
            <person name="Zou P."/>
            <person name="Chen C."/>
            <person name="Chang X."/>
            <person name="Wang W."/>
            <person name="Lv Y."/>
            <person name="Sun Y."/>
            <person name="Ma L."/>
            <person name="Shen B."/>
            <person name="Zhu C."/>
        </authorList>
    </citation>
    <scope>NUCLEOTIDE SEQUENCE [LARGE SCALE GENOMIC DNA]</scope>
</reference>
<sequence>MEKRGFPEGLSLFCLVCNFALQLVACNVCVSVCECVLSATAACSIVPGLSSFLRFSVFRAGSNGSIDTPPSIGGGNGCGLSVSVAAVAMVVGAFDDTTRRTRHGQFSLRDRFACRVAFEGDRKFH</sequence>
<evidence type="ECO:0000256" key="1">
    <source>
        <dbReference type="SAM" id="SignalP"/>
    </source>
</evidence>
<gene>
    <name evidence="2" type="ORF">ZHAS_00013861</name>
</gene>